<dbReference type="InterPro" id="IPR050680">
    <property type="entry name" value="YpeA/RimI_acetyltransf"/>
</dbReference>
<feature type="domain" description="N-acetyltransferase" evidence="3">
    <location>
        <begin position="168"/>
        <end position="348"/>
    </location>
</feature>
<evidence type="ECO:0000259" key="3">
    <source>
        <dbReference type="PROSITE" id="PS51186"/>
    </source>
</evidence>
<evidence type="ECO:0000313" key="4">
    <source>
        <dbReference type="EMBL" id="MBA2891710.1"/>
    </source>
</evidence>
<dbReference type="Gene3D" id="3.40.630.30">
    <property type="match status" value="1"/>
</dbReference>
<dbReference type="PROSITE" id="PS51186">
    <property type="entry name" value="GNAT"/>
    <property type="match status" value="2"/>
</dbReference>
<dbReference type="InterPro" id="IPR000182">
    <property type="entry name" value="GNAT_dom"/>
</dbReference>
<proteinExistence type="predicted"/>
<dbReference type="InterPro" id="IPR016181">
    <property type="entry name" value="Acyl_CoA_acyltransferase"/>
</dbReference>
<dbReference type="Pfam" id="PF00583">
    <property type="entry name" value="Acetyltransf_1"/>
    <property type="match status" value="2"/>
</dbReference>
<dbReference type="EMBL" id="JACDUR010000003">
    <property type="protein sequence ID" value="MBA2891710.1"/>
    <property type="molecule type" value="Genomic_DNA"/>
</dbReference>
<dbReference type="Proteomes" id="UP000530928">
    <property type="component" value="Unassembled WGS sequence"/>
</dbReference>
<evidence type="ECO:0000313" key="5">
    <source>
        <dbReference type="Proteomes" id="UP000530928"/>
    </source>
</evidence>
<gene>
    <name evidence="4" type="ORF">HNR30_003051</name>
</gene>
<keyword evidence="2" id="KW-0012">Acyltransferase</keyword>
<dbReference type="GO" id="GO:0005840">
    <property type="term" value="C:ribosome"/>
    <property type="evidence" value="ECO:0007669"/>
    <property type="project" value="UniProtKB-KW"/>
</dbReference>
<organism evidence="4 5">
    <name type="scientific">Nonomuraea soli</name>
    <dbReference type="NCBI Taxonomy" id="1032476"/>
    <lineage>
        <taxon>Bacteria</taxon>
        <taxon>Bacillati</taxon>
        <taxon>Actinomycetota</taxon>
        <taxon>Actinomycetes</taxon>
        <taxon>Streptosporangiales</taxon>
        <taxon>Streptosporangiaceae</taxon>
        <taxon>Nonomuraea</taxon>
    </lineage>
</organism>
<dbReference type="PANTHER" id="PTHR43420">
    <property type="entry name" value="ACETYLTRANSFERASE"/>
    <property type="match status" value="1"/>
</dbReference>
<reference evidence="4 5" key="1">
    <citation type="submission" date="2020-07" db="EMBL/GenBank/DDBJ databases">
        <title>Genomic Encyclopedia of Type Strains, Phase IV (KMG-IV): sequencing the most valuable type-strain genomes for metagenomic binning, comparative biology and taxonomic classification.</title>
        <authorList>
            <person name="Goeker M."/>
        </authorList>
    </citation>
    <scope>NUCLEOTIDE SEQUENCE [LARGE SCALE GENOMIC DNA]</scope>
    <source>
        <strain evidence="4 5">DSM 45533</strain>
    </source>
</reference>
<keyword evidence="4" id="KW-0689">Ribosomal protein</keyword>
<comment type="caution">
    <text evidence="4">The sequence shown here is derived from an EMBL/GenBank/DDBJ whole genome shotgun (WGS) entry which is preliminary data.</text>
</comment>
<dbReference type="AlphaFoldDB" id="A0A7W0CIT0"/>
<sequence length="348" mass="37644">MEATWGTLTEEDAPHLADLLTAIEAADDLGENHTEADVRERLRNPLLDLTDGTLAARVGDRIVAYGYLPVKQNATGTHLMAVAGGVHPEFRRQGYGTRILEWAVEQAPKLHERRFPGVGLELHVGADDRAHDRAALALSLGFVKSRSFLDMEADLSGSLPRTNPPEGLEIVPWSPELDAGARAVRNESFSDHWGSVPHTEESWRHYVTGRHFLPQGSFLACEGGGGGPVREGEDAARDGRDTAVEGQGAARAEQDGRRVVGIVMAQEHTTPGGSPYVWIAIVGTLAEWRGRGVAGALLGHALHFYRQQGYATVELGVDADNGTGAVRVYEKAGFHVTNRGSVYVRKII</sequence>
<dbReference type="CDD" id="cd04301">
    <property type="entry name" value="NAT_SF"/>
    <property type="match status" value="2"/>
</dbReference>
<keyword evidence="4" id="KW-0687">Ribonucleoprotein</keyword>
<evidence type="ECO:0000256" key="2">
    <source>
        <dbReference type="ARBA" id="ARBA00023315"/>
    </source>
</evidence>
<dbReference type="GO" id="GO:0016747">
    <property type="term" value="F:acyltransferase activity, transferring groups other than amino-acyl groups"/>
    <property type="evidence" value="ECO:0007669"/>
    <property type="project" value="InterPro"/>
</dbReference>
<evidence type="ECO:0000256" key="1">
    <source>
        <dbReference type="ARBA" id="ARBA00022679"/>
    </source>
</evidence>
<keyword evidence="5" id="KW-1185">Reference proteome</keyword>
<feature type="domain" description="N-acetyltransferase" evidence="3">
    <location>
        <begin position="3"/>
        <end position="162"/>
    </location>
</feature>
<protein>
    <submittedName>
        <fullName evidence="4">Ribosomal protein S18 acetylase RimI-like enzyme</fullName>
    </submittedName>
</protein>
<accession>A0A7W0CIT0</accession>
<keyword evidence="1" id="KW-0808">Transferase</keyword>
<dbReference type="SUPFAM" id="SSF55729">
    <property type="entry name" value="Acyl-CoA N-acyltransferases (Nat)"/>
    <property type="match status" value="1"/>
</dbReference>
<dbReference type="RefSeq" id="WP_181610477.1">
    <property type="nucleotide sequence ID" value="NZ_BAABAM010000002.1"/>
</dbReference>
<name>A0A7W0CIT0_9ACTN</name>